<organism evidence="2">
    <name type="scientific">Graphocephala atropunctata</name>
    <dbReference type="NCBI Taxonomy" id="36148"/>
    <lineage>
        <taxon>Eukaryota</taxon>
        <taxon>Metazoa</taxon>
        <taxon>Ecdysozoa</taxon>
        <taxon>Arthropoda</taxon>
        <taxon>Hexapoda</taxon>
        <taxon>Insecta</taxon>
        <taxon>Pterygota</taxon>
        <taxon>Neoptera</taxon>
        <taxon>Paraneoptera</taxon>
        <taxon>Hemiptera</taxon>
        <taxon>Auchenorrhyncha</taxon>
        <taxon>Membracoidea</taxon>
        <taxon>Cicadellidae</taxon>
        <taxon>Cicadellinae</taxon>
        <taxon>Cicadellini</taxon>
        <taxon>Graphocephala</taxon>
    </lineage>
</organism>
<dbReference type="EMBL" id="GEBQ01012548">
    <property type="protein sequence ID" value="JAT27429.1"/>
    <property type="molecule type" value="Transcribed_RNA"/>
</dbReference>
<protein>
    <recommendedName>
        <fullName evidence="1">Reverse transcriptase domain-containing protein</fullName>
    </recommendedName>
</protein>
<dbReference type="Pfam" id="PF00078">
    <property type="entry name" value="RVT_1"/>
    <property type="match status" value="1"/>
</dbReference>
<reference evidence="2" key="1">
    <citation type="submission" date="2015-11" db="EMBL/GenBank/DDBJ databases">
        <title>De novo transcriptome assembly of four potential Pierce s Disease insect vectors from Arizona vineyards.</title>
        <authorList>
            <person name="Tassone E.E."/>
        </authorList>
    </citation>
    <scope>NUCLEOTIDE SEQUENCE</scope>
</reference>
<gene>
    <name evidence="2" type="ORF">g.46125</name>
</gene>
<dbReference type="GO" id="GO:0071897">
    <property type="term" value="P:DNA biosynthetic process"/>
    <property type="evidence" value="ECO:0007669"/>
    <property type="project" value="UniProtKB-ARBA"/>
</dbReference>
<dbReference type="InterPro" id="IPR043502">
    <property type="entry name" value="DNA/RNA_pol_sf"/>
</dbReference>
<accession>A0A1B6LUT5</accession>
<evidence type="ECO:0000313" key="2">
    <source>
        <dbReference type="EMBL" id="JAT27429.1"/>
    </source>
</evidence>
<feature type="domain" description="Reverse transcriptase" evidence="1">
    <location>
        <begin position="215"/>
        <end position="487"/>
    </location>
</feature>
<dbReference type="AlphaFoldDB" id="A0A1B6LUT5"/>
<evidence type="ECO:0000259" key="1">
    <source>
        <dbReference type="PROSITE" id="PS50878"/>
    </source>
</evidence>
<dbReference type="SUPFAM" id="SSF56672">
    <property type="entry name" value="DNA/RNA polymerases"/>
    <property type="match status" value="1"/>
</dbReference>
<dbReference type="InterPro" id="IPR000477">
    <property type="entry name" value="RT_dom"/>
</dbReference>
<proteinExistence type="predicted"/>
<dbReference type="PANTHER" id="PTHR33332">
    <property type="entry name" value="REVERSE TRANSCRIPTASE DOMAIN-CONTAINING PROTEIN"/>
    <property type="match status" value="1"/>
</dbReference>
<dbReference type="PROSITE" id="PS50878">
    <property type="entry name" value="RT_POL"/>
    <property type="match status" value="1"/>
</dbReference>
<dbReference type="CDD" id="cd01650">
    <property type="entry name" value="RT_nLTR_like"/>
    <property type="match status" value="1"/>
</dbReference>
<name>A0A1B6LUT5_9HEMI</name>
<sequence length="686" mass="76686">MSLFNTALNASCPYKSSRSKLSGQRAIHYGPEVYQLKTQFLQAQDIYILTGREEDKLEAARKKREYDLKLKTTRREASEQIIAQSSNKSRAMWSIVNVERKACEEIKDATWIVKVSNKIVEDPIVVADSFNKHFTTVAEETLKDNNPQKTADPNHHLTHLEHTLPILSLATTGEVYGIIRALKPTSSTGIDDLSSRLLKFCAEDLCPPLTQIINKSLIQATIPTNLKVAKVYPLHKKGSKEDMGNFRPISLVPTVSKVLEKVVLTRLMNHLKSNNILPKGQHGFLPGRSTITAVAEIVEHVVDSLETGKTVGGAFLDLSKAFDCLDHQLILKKLETFGIVGVAQAWFRSYLTGRRQLVEIKNTLKGRTSTVRSGLLNVTRGVPQGSVLGPVIFTLFSADLPAYMGPYSHTVMYADDSVLLTSNNAPEPLEINNYIAINKAMEYCANNDLVFNENKTLQLFFGNLKNYVSCPQSIQIVDSTRHLGVILDNGLRWDIHVNSLCRKLSSSIFALRRIKNVTTPAATRTAYHALIEAHIRYGIICWGDSSKENVQRAFVLQKRAVRILGGLQLGESCRDTFKTLGIPTVVSIYICEVVAFAGGQNLLRNEHLHQHNTRNAANFNLPVHTTSRFSKKPSYAGARLFNLLPAGIKNGNPKSLKRRLLTWLLKDPIYSMNEFIARCDREFHLS</sequence>